<dbReference type="OrthoDB" id="428734at2759"/>
<dbReference type="AlphaFoldDB" id="A0A9P6JH74"/>
<dbReference type="Gene3D" id="3.60.10.10">
    <property type="entry name" value="Endonuclease/exonuclease/phosphatase"/>
    <property type="match status" value="2"/>
</dbReference>
<sequence length="386" mass="43132">MYLAQTRRKSTASTMQACCWSLSSRKTAECDVRVGTTHIVCSSQRGFKKLAQLMAIISMASALMGRDPSMPLIPTGDMNAKAGSLITELVARAESTNVVTAIEQSWHLNEPKQTIAHRVLRVMLESDPRPRGWKWLVQQQQQGNGSMDAEVVCVQELDKIHFEKEFGRGMARLGYEGRHETRRAALAHGVAVFFRTARINLVQAYSVPCPERVILSGIEHVGLLVVLEVADEGVVRRMCVGTTHIVCNHSQGFRKLGQIMALLSAAKVMMKRDPAMPLRSVDLSSRAESKFFREPTSQTPRAADPEHLKRIRMLHLEVVPFPRRRSGLRLERPRGALHYQVPARPASDHFAIGAGYRFKDQVLKRNCVASGELYSGIFRFSLGYGL</sequence>
<evidence type="ECO:0000313" key="1">
    <source>
        <dbReference type="EMBL" id="KAF9967961.1"/>
    </source>
</evidence>
<keyword evidence="2" id="KW-1185">Reference proteome</keyword>
<comment type="caution">
    <text evidence="1">The sequence shown here is derived from an EMBL/GenBank/DDBJ whole genome shotgun (WGS) entry which is preliminary data.</text>
</comment>
<dbReference type="Proteomes" id="UP000738359">
    <property type="component" value="Unassembled WGS sequence"/>
</dbReference>
<dbReference type="EMBL" id="JAAAHY010000048">
    <property type="protein sequence ID" value="KAF9967961.1"/>
    <property type="molecule type" value="Genomic_DNA"/>
</dbReference>
<name>A0A9P6JH74_MORAP</name>
<gene>
    <name evidence="1" type="ORF">BGZ70_007499</name>
</gene>
<dbReference type="SUPFAM" id="SSF56219">
    <property type="entry name" value="DNase I-like"/>
    <property type="match status" value="1"/>
</dbReference>
<evidence type="ECO:0000313" key="2">
    <source>
        <dbReference type="Proteomes" id="UP000738359"/>
    </source>
</evidence>
<dbReference type="InterPro" id="IPR050410">
    <property type="entry name" value="CCR4/nocturin_mRNA_transcr"/>
</dbReference>
<proteinExistence type="predicted"/>
<dbReference type="PANTHER" id="PTHR12121">
    <property type="entry name" value="CARBON CATABOLITE REPRESSOR PROTEIN 4"/>
    <property type="match status" value="1"/>
</dbReference>
<accession>A0A9P6JH74</accession>
<organism evidence="1 2">
    <name type="scientific">Mortierella alpina</name>
    <name type="common">Oleaginous fungus</name>
    <name type="synonym">Mortierella renispora</name>
    <dbReference type="NCBI Taxonomy" id="64518"/>
    <lineage>
        <taxon>Eukaryota</taxon>
        <taxon>Fungi</taxon>
        <taxon>Fungi incertae sedis</taxon>
        <taxon>Mucoromycota</taxon>
        <taxon>Mortierellomycotina</taxon>
        <taxon>Mortierellomycetes</taxon>
        <taxon>Mortierellales</taxon>
        <taxon>Mortierellaceae</taxon>
        <taxon>Mortierella</taxon>
    </lineage>
</organism>
<protein>
    <recommendedName>
        <fullName evidence="3">Endonuclease/exonuclease/phosphatase domain-containing protein</fullName>
    </recommendedName>
</protein>
<dbReference type="InterPro" id="IPR036691">
    <property type="entry name" value="Endo/exonu/phosph_ase_sf"/>
</dbReference>
<dbReference type="GO" id="GO:0000175">
    <property type="term" value="F:3'-5'-RNA exonuclease activity"/>
    <property type="evidence" value="ECO:0007669"/>
    <property type="project" value="TreeGrafter"/>
</dbReference>
<reference evidence="1" key="1">
    <citation type="journal article" date="2020" name="Fungal Divers.">
        <title>Resolving the Mortierellaceae phylogeny through synthesis of multi-gene phylogenetics and phylogenomics.</title>
        <authorList>
            <person name="Vandepol N."/>
            <person name="Liber J."/>
            <person name="Desiro A."/>
            <person name="Na H."/>
            <person name="Kennedy M."/>
            <person name="Barry K."/>
            <person name="Grigoriev I.V."/>
            <person name="Miller A.N."/>
            <person name="O'Donnell K."/>
            <person name="Stajich J.E."/>
            <person name="Bonito G."/>
        </authorList>
    </citation>
    <scope>NUCLEOTIDE SEQUENCE</scope>
    <source>
        <strain evidence="1">CK1249</strain>
    </source>
</reference>
<evidence type="ECO:0008006" key="3">
    <source>
        <dbReference type="Google" id="ProtNLM"/>
    </source>
</evidence>
<dbReference type="PANTHER" id="PTHR12121:SF34">
    <property type="entry name" value="PROTEIN ANGEL"/>
    <property type="match status" value="1"/>
</dbReference>